<accession>A0A6M9PYJ9</accession>
<dbReference type="EMBL" id="CP028942">
    <property type="protein sequence ID" value="QKM64057.1"/>
    <property type="molecule type" value="Genomic_DNA"/>
</dbReference>
<proteinExistence type="predicted"/>
<dbReference type="GO" id="GO:0016758">
    <property type="term" value="F:hexosyltransferase activity"/>
    <property type="evidence" value="ECO:0007669"/>
    <property type="project" value="UniProtKB-ARBA"/>
</dbReference>
<reference evidence="2 3" key="1">
    <citation type="submission" date="2018-04" db="EMBL/GenBank/DDBJ databases">
        <title>Polynucleobacter sp. UH21B genome.</title>
        <authorList>
            <person name="Hahn M.W."/>
        </authorList>
    </citation>
    <scope>NUCLEOTIDE SEQUENCE [LARGE SCALE GENOMIC DNA]</scope>
    <source>
        <strain evidence="2 3">MWH-UH21B</strain>
    </source>
</reference>
<name>A0A6M9PYJ9_9BURK</name>
<organism evidence="2 3">
    <name type="scientific">Polynucleobacter tropicus</name>
    <dbReference type="NCBI Taxonomy" id="1743174"/>
    <lineage>
        <taxon>Bacteria</taxon>
        <taxon>Pseudomonadati</taxon>
        <taxon>Pseudomonadota</taxon>
        <taxon>Betaproteobacteria</taxon>
        <taxon>Burkholderiales</taxon>
        <taxon>Burkholderiaceae</taxon>
        <taxon>Polynucleobacter</taxon>
    </lineage>
</organism>
<dbReference type="PANTHER" id="PTHR22916">
    <property type="entry name" value="GLYCOSYLTRANSFERASE"/>
    <property type="match status" value="1"/>
</dbReference>
<dbReference type="Proteomes" id="UP000503312">
    <property type="component" value="Chromosome"/>
</dbReference>
<feature type="domain" description="Glycosyltransferase 2-like" evidence="1">
    <location>
        <begin position="10"/>
        <end position="147"/>
    </location>
</feature>
<dbReference type="SUPFAM" id="SSF53448">
    <property type="entry name" value="Nucleotide-diphospho-sugar transferases"/>
    <property type="match status" value="1"/>
</dbReference>
<dbReference type="AlphaFoldDB" id="A0A6M9PYJ9"/>
<dbReference type="InterPro" id="IPR001173">
    <property type="entry name" value="Glyco_trans_2-like"/>
</dbReference>
<dbReference type="RefSeq" id="WP_173955101.1">
    <property type="nucleotide sequence ID" value="NZ_CP028942.1"/>
</dbReference>
<evidence type="ECO:0000259" key="1">
    <source>
        <dbReference type="Pfam" id="PF00535"/>
    </source>
</evidence>
<gene>
    <name evidence="2" type="ORF">DCO17_01720</name>
</gene>
<dbReference type="Pfam" id="PF00535">
    <property type="entry name" value="Glycos_transf_2"/>
    <property type="match status" value="1"/>
</dbReference>
<dbReference type="CDD" id="cd06433">
    <property type="entry name" value="GT_2_WfgS_like"/>
    <property type="match status" value="1"/>
</dbReference>
<sequence length="257" mass="29092">MSSGATPKISIVTAIYNREKSVKSLCNSFSTQTYSNKEHIIVDGGSNDGTLRLLEEYSHKFGCYLISEPDEGIYDAINKGVRLATGEIIGLLHSDDLFANPNILELVAKEFLDPTLDAIYGDAVFFDAKNSSKFIRKYSSRRFSLKSIAWGWIPAHTTLFVRRRVFEKHGMYKTNYKIAGDVEFISRIFTSEGFRSKYIPVILVRMGIGGISTAGLKNTILLNIEMMRALKESGVKTNFFKILSRYPLKMLEFFNFK</sequence>
<dbReference type="InterPro" id="IPR029044">
    <property type="entry name" value="Nucleotide-diphossugar_trans"/>
</dbReference>
<keyword evidence="3" id="KW-1185">Reference proteome</keyword>
<evidence type="ECO:0000313" key="2">
    <source>
        <dbReference type="EMBL" id="QKM64057.1"/>
    </source>
</evidence>
<protein>
    <submittedName>
        <fullName evidence="2">Glycosyl transferase</fullName>
    </submittedName>
</protein>
<dbReference type="KEGG" id="ptrp:DCO17_01720"/>
<dbReference type="PANTHER" id="PTHR22916:SF3">
    <property type="entry name" value="UDP-GLCNAC:BETAGAL BETA-1,3-N-ACETYLGLUCOSAMINYLTRANSFERASE-LIKE PROTEIN 1"/>
    <property type="match status" value="1"/>
</dbReference>
<evidence type="ECO:0000313" key="3">
    <source>
        <dbReference type="Proteomes" id="UP000503312"/>
    </source>
</evidence>
<dbReference type="Gene3D" id="3.90.550.10">
    <property type="entry name" value="Spore Coat Polysaccharide Biosynthesis Protein SpsA, Chain A"/>
    <property type="match status" value="1"/>
</dbReference>
<keyword evidence="2" id="KW-0808">Transferase</keyword>